<dbReference type="Proteomes" id="UP001183585">
    <property type="component" value="Unassembled WGS sequence"/>
</dbReference>
<dbReference type="RefSeq" id="WP_274996740.1">
    <property type="nucleotide sequence ID" value="NZ_JAJQQP010000013.1"/>
</dbReference>
<keyword evidence="2" id="KW-1185">Reference proteome</keyword>
<name>A0ABU2CWT5_9MICO</name>
<evidence type="ECO:0000313" key="1">
    <source>
        <dbReference type="EMBL" id="MDR7385780.1"/>
    </source>
</evidence>
<evidence type="ECO:0000313" key="2">
    <source>
        <dbReference type="Proteomes" id="UP001183585"/>
    </source>
</evidence>
<organism evidence="1 2">
    <name type="scientific">Promicromonospora iranensis</name>
    <dbReference type="NCBI Taxonomy" id="1105144"/>
    <lineage>
        <taxon>Bacteria</taxon>
        <taxon>Bacillati</taxon>
        <taxon>Actinomycetota</taxon>
        <taxon>Actinomycetes</taxon>
        <taxon>Micrococcales</taxon>
        <taxon>Promicromonosporaceae</taxon>
        <taxon>Promicromonospora</taxon>
    </lineage>
</organism>
<reference evidence="1 2" key="1">
    <citation type="submission" date="2023-07" db="EMBL/GenBank/DDBJ databases">
        <title>Sequencing the genomes of 1000 actinobacteria strains.</title>
        <authorList>
            <person name="Klenk H.-P."/>
        </authorList>
    </citation>
    <scope>NUCLEOTIDE SEQUENCE [LARGE SCALE GENOMIC DNA]</scope>
    <source>
        <strain evidence="1 2">DSM 45554</strain>
    </source>
</reference>
<dbReference type="EMBL" id="JAVDYE010000001">
    <property type="protein sequence ID" value="MDR7385780.1"/>
    <property type="molecule type" value="Genomic_DNA"/>
</dbReference>
<comment type="caution">
    <text evidence="1">The sequence shown here is derived from an EMBL/GenBank/DDBJ whole genome shotgun (WGS) entry which is preliminary data.</text>
</comment>
<proteinExistence type="predicted"/>
<accession>A0ABU2CWT5</accession>
<sequence>MRYYADSEGGDYIEDPTHADLVALVRALNRDDNTFFIVFPDDDDLEWSIAVLTRRGGLGGYEIERSDSRTGENSTVPAADPVAIATEVQAWAETTAAIQNTP</sequence>
<protein>
    <submittedName>
        <fullName evidence="1">Uncharacterized protein</fullName>
    </submittedName>
</protein>
<gene>
    <name evidence="1" type="ORF">J2S48_005295</name>
</gene>